<dbReference type="InterPro" id="IPR012349">
    <property type="entry name" value="Split_barrel_FMN-bd"/>
</dbReference>
<dbReference type="OrthoDB" id="9794638at2"/>
<keyword evidence="2" id="KW-0285">Flavoprotein</keyword>
<protein>
    <submittedName>
        <fullName evidence="5">Flavin reductase-like, FMN-binding</fullName>
    </submittedName>
</protein>
<accession>Q1JXC3</accession>
<dbReference type="InterPro" id="IPR052174">
    <property type="entry name" value="Flavoredoxin"/>
</dbReference>
<proteinExistence type="inferred from homology"/>
<dbReference type="Gene3D" id="2.30.110.10">
    <property type="entry name" value="Electron Transport, Fmn-binding Protein, Chain A"/>
    <property type="match status" value="1"/>
</dbReference>
<comment type="similarity">
    <text evidence="3">Belongs to the flavoredoxin family.</text>
</comment>
<dbReference type="PANTHER" id="PTHR43567:SF1">
    <property type="entry name" value="FLAVOREDOXIN"/>
    <property type="match status" value="1"/>
</dbReference>
<evidence type="ECO:0000313" key="5">
    <source>
        <dbReference type="EMBL" id="EAT14869.1"/>
    </source>
</evidence>
<comment type="cofactor">
    <cofactor evidence="1">
        <name>FMN</name>
        <dbReference type="ChEBI" id="CHEBI:58210"/>
    </cofactor>
</comment>
<dbReference type="Proteomes" id="UP000005695">
    <property type="component" value="Unassembled WGS sequence"/>
</dbReference>
<organism evidence="5 6">
    <name type="scientific">Desulfuromonas acetoxidans (strain DSM 684 / 11070)</name>
    <dbReference type="NCBI Taxonomy" id="281689"/>
    <lineage>
        <taxon>Bacteria</taxon>
        <taxon>Pseudomonadati</taxon>
        <taxon>Thermodesulfobacteriota</taxon>
        <taxon>Desulfuromonadia</taxon>
        <taxon>Desulfuromonadales</taxon>
        <taxon>Desulfuromonadaceae</taxon>
        <taxon>Desulfuromonas</taxon>
    </lineage>
</organism>
<keyword evidence="6" id="KW-1185">Reference proteome</keyword>
<reference evidence="5" key="1">
    <citation type="submission" date="2006-05" db="EMBL/GenBank/DDBJ databases">
        <title>Annotation of the draft genome assembly of Desulfuromonas acetoxidans DSM 684.</title>
        <authorList>
            <consortium name="US DOE Joint Genome Institute (JGI-ORNL)"/>
            <person name="Larimer F."/>
            <person name="Land M."/>
            <person name="Hauser L."/>
        </authorList>
    </citation>
    <scope>NUCLEOTIDE SEQUENCE [LARGE SCALE GENOMIC DNA]</scope>
    <source>
        <strain evidence="5">DSM 684</strain>
    </source>
</reference>
<gene>
    <name evidence="5" type="ORF">Dace_0878</name>
</gene>
<evidence type="ECO:0000256" key="1">
    <source>
        <dbReference type="ARBA" id="ARBA00001917"/>
    </source>
</evidence>
<dbReference type="EMBL" id="AAEW02000016">
    <property type="protein sequence ID" value="EAT14869.1"/>
    <property type="molecule type" value="Genomic_DNA"/>
</dbReference>
<dbReference type="PANTHER" id="PTHR43567">
    <property type="entry name" value="FLAVOREDOXIN-RELATED-RELATED"/>
    <property type="match status" value="1"/>
</dbReference>
<dbReference type="GO" id="GO:0016646">
    <property type="term" value="F:oxidoreductase activity, acting on the CH-NH group of donors, NAD or NADP as acceptor"/>
    <property type="evidence" value="ECO:0007669"/>
    <property type="project" value="UniProtKB-ARBA"/>
</dbReference>
<evidence type="ECO:0000256" key="2">
    <source>
        <dbReference type="ARBA" id="ARBA00022630"/>
    </source>
</evidence>
<evidence type="ECO:0000313" key="6">
    <source>
        <dbReference type="Proteomes" id="UP000005695"/>
    </source>
</evidence>
<dbReference type="InterPro" id="IPR002563">
    <property type="entry name" value="Flavin_Rdtase-like_dom"/>
</dbReference>
<sequence length="193" mass="20794">MKKSLGPQTLAYPTPVYLVGSYDKDGHANMMNAAWGGICNSIPPSIAVSVRKERYSYDGILHHKAFTINIPNVELTVPADYFGLASGRNEDKIAAAGLTTEQATHVNAPLLCECPLVIECRLLNHFELGGHTQMIGEIMDVKVEESCLDGNGNPDITKVNPILFAPGNRAYFKVGEEVGKAFAVGKTLMGKSS</sequence>
<dbReference type="Pfam" id="PF01613">
    <property type="entry name" value="Flavin_Reduct"/>
    <property type="match status" value="1"/>
</dbReference>
<evidence type="ECO:0000256" key="3">
    <source>
        <dbReference type="ARBA" id="ARBA00038054"/>
    </source>
</evidence>
<dbReference type="GO" id="GO:0010181">
    <property type="term" value="F:FMN binding"/>
    <property type="evidence" value="ECO:0007669"/>
    <property type="project" value="InterPro"/>
</dbReference>
<evidence type="ECO:0000259" key="4">
    <source>
        <dbReference type="SMART" id="SM00903"/>
    </source>
</evidence>
<dbReference type="AlphaFoldDB" id="Q1JXC3"/>
<reference evidence="5" key="2">
    <citation type="submission" date="2006-05" db="EMBL/GenBank/DDBJ databases">
        <title>Sequencing of the draft genome and assembly of Desulfuromonas acetoxidans DSM 684.</title>
        <authorList>
            <consortium name="US DOE Joint Genome Institute (JGI-PGF)"/>
            <person name="Copeland A."/>
            <person name="Lucas S."/>
            <person name="Lapidus A."/>
            <person name="Barry K."/>
            <person name="Detter J.C."/>
            <person name="Glavina del Rio T."/>
            <person name="Hammon N."/>
            <person name="Israni S."/>
            <person name="Dalin E."/>
            <person name="Tice H."/>
            <person name="Bruce D."/>
            <person name="Pitluck S."/>
            <person name="Richardson P."/>
        </authorList>
    </citation>
    <scope>NUCLEOTIDE SEQUENCE [LARGE SCALE GENOMIC DNA]</scope>
    <source>
        <strain evidence="5">DSM 684</strain>
    </source>
</reference>
<dbReference type="RefSeq" id="WP_006001963.1">
    <property type="nucleotide sequence ID" value="NZ_AAEW02000016.1"/>
</dbReference>
<comment type="caution">
    <text evidence="5">The sequence shown here is derived from an EMBL/GenBank/DDBJ whole genome shotgun (WGS) entry which is preliminary data.</text>
</comment>
<name>Q1JXC3_DESA6</name>
<dbReference type="SMART" id="SM00903">
    <property type="entry name" value="Flavin_Reduct"/>
    <property type="match status" value="1"/>
</dbReference>
<feature type="domain" description="Flavin reductase like" evidence="4">
    <location>
        <begin position="10"/>
        <end position="153"/>
    </location>
</feature>
<dbReference type="SUPFAM" id="SSF50475">
    <property type="entry name" value="FMN-binding split barrel"/>
    <property type="match status" value="1"/>
</dbReference>